<evidence type="ECO:0000313" key="5">
    <source>
        <dbReference type="Proteomes" id="UP000332933"/>
    </source>
</evidence>
<dbReference type="AlphaFoldDB" id="A0A485KFU1"/>
<evidence type="ECO:0000256" key="2">
    <source>
        <dbReference type="SAM" id="Phobius"/>
    </source>
</evidence>
<feature type="transmembrane region" description="Helical" evidence="2">
    <location>
        <begin position="250"/>
        <end position="271"/>
    </location>
</feature>
<protein>
    <submittedName>
        <fullName evidence="4">Aste57867_6523 protein</fullName>
    </submittedName>
</protein>
<name>A0A485KFU1_9STRA</name>
<keyword evidence="5" id="KW-1185">Reference proteome</keyword>
<keyword evidence="2" id="KW-1133">Transmembrane helix</keyword>
<dbReference type="EMBL" id="VJMH01002730">
    <property type="protein sequence ID" value="KAF0707834.1"/>
    <property type="molecule type" value="Genomic_DNA"/>
</dbReference>
<keyword evidence="2" id="KW-0472">Membrane</keyword>
<feature type="transmembrane region" description="Helical" evidence="2">
    <location>
        <begin position="30"/>
        <end position="55"/>
    </location>
</feature>
<evidence type="ECO:0000313" key="4">
    <source>
        <dbReference type="EMBL" id="VFT83505.1"/>
    </source>
</evidence>
<keyword evidence="2" id="KW-0812">Transmembrane</keyword>
<reference evidence="3" key="2">
    <citation type="submission" date="2019-06" db="EMBL/GenBank/DDBJ databases">
        <title>Genomics analysis of Aphanomyces spp. identifies a new class of oomycete effector associated with host adaptation.</title>
        <authorList>
            <person name="Gaulin E."/>
        </authorList>
    </citation>
    <scope>NUCLEOTIDE SEQUENCE</scope>
    <source>
        <strain evidence="3">CBS 578.67</strain>
    </source>
</reference>
<accession>A0A485KFU1</accession>
<feature type="compositionally biased region" description="Basic residues" evidence="1">
    <location>
        <begin position="368"/>
        <end position="387"/>
    </location>
</feature>
<proteinExistence type="predicted"/>
<reference evidence="4 5" key="1">
    <citation type="submission" date="2019-03" db="EMBL/GenBank/DDBJ databases">
        <authorList>
            <person name="Gaulin E."/>
            <person name="Dumas B."/>
        </authorList>
    </citation>
    <scope>NUCLEOTIDE SEQUENCE [LARGE SCALE GENOMIC DNA]</scope>
    <source>
        <strain evidence="4">CBS 568.67</strain>
    </source>
</reference>
<dbReference type="Proteomes" id="UP000332933">
    <property type="component" value="Unassembled WGS sequence"/>
</dbReference>
<sequence length="387" mass="43971">MYQFRTHVSVKVIGVDRSPTTRLETMSKGWISFVFLVLIASTVVCLVIFTILVLAKTYDQVLPIDTNQFINTTAYRMEVSTINTTAPRGTRYISILADICYNINHTTFHGHNLLNVSYDMELSVDSKPCFESYVDKTSACFLSSAYDSAHARTLVSVSWYKDHFNFFSNPDPHNYSSFNATLDVSHTNSNATLTTTFNNSITIRSSYSIAYPVVVDGANHLFTALDVITLIFWISVDRPTPWCDWLPGRCAVLVLLVINVLATNTIMHLFHLVFHSLTSYLATEIWMVTFHAAWLLCPRPHRHAMTRCLLPLPPRPRGCHRCRHVAPSLVFLMLGHGHLARGPRDLDRVALGLSRRRRLDSSHAPRSPLRRVPHQPAHRQHPLRHLV</sequence>
<evidence type="ECO:0000256" key="1">
    <source>
        <dbReference type="SAM" id="MobiDB-lite"/>
    </source>
</evidence>
<gene>
    <name evidence="4" type="primary">Aste57867_6523</name>
    <name evidence="3" type="ORF">As57867_006506</name>
    <name evidence="4" type="ORF">ASTE57867_6523</name>
</gene>
<feature type="region of interest" description="Disordered" evidence="1">
    <location>
        <begin position="358"/>
        <end position="387"/>
    </location>
</feature>
<organism evidence="4 5">
    <name type="scientific">Aphanomyces stellatus</name>
    <dbReference type="NCBI Taxonomy" id="120398"/>
    <lineage>
        <taxon>Eukaryota</taxon>
        <taxon>Sar</taxon>
        <taxon>Stramenopiles</taxon>
        <taxon>Oomycota</taxon>
        <taxon>Saprolegniomycetes</taxon>
        <taxon>Saprolegniales</taxon>
        <taxon>Verrucalvaceae</taxon>
        <taxon>Aphanomyces</taxon>
    </lineage>
</organism>
<evidence type="ECO:0000313" key="3">
    <source>
        <dbReference type="EMBL" id="KAF0707834.1"/>
    </source>
</evidence>
<dbReference type="EMBL" id="CAADRA010002732">
    <property type="protein sequence ID" value="VFT83505.1"/>
    <property type="molecule type" value="Genomic_DNA"/>
</dbReference>